<sequence>MKTFQYLRSYVKWLALKNIIAIKNLTEFYQKHPDSKSSIETWIAIARNSVWQKPSDIVQDFPDADPVKNNRVVFNIAGNKYRLIVQISYLRQWVFIKFIGTHSEYDKVDASTVDQF</sequence>
<dbReference type="Proteomes" id="UP000050421">
    <property type="component" value="Unassembled WGS sequence"/>
</dbReference>
<protein>
    <recommendedName>
        <fullName evidence="3">Type II toxin-antitoxin system HigB family toxin</fullName>
    </recommendedName>
</protein>
<dbReference type="eggNOG" id="COG4680">
    <property type="taxonomic scope" value="Bacteria"/>
</dbReference>
<evidence type="ECO:0000313" key="1">
    <source>
        <dbReference type="EMBL" id="KPQ13561.1"/>
    </source>
</evidence>
<comment type="caution">
    <text evidence="1">The sequence shown here is derived from an EMBL/GenBank/DDBJ whole genome shotgun (WGS) entry which is preliminary data.</text>
</comment>
<dbReference type="EMBL" id="LJXT01000086">
    <property type="protein sequence ID" value="KPQ13561.1"/>
    <property type="molecule type" value="Genomic_DNA"/>
</dbReference>
<dbReference type="STRING" id="1305737.GCA_000526355_01618"/>
<dbReference type="AlphaFoldDB" id="A0A0P7XDV3"/>
<dbReference type="Pfam" id="PF09907">
    <property type="entry name" value="HigB_toxin"/>
    <property type="match status" value="1"/>
</dbReference>
<dbReference type="GO" id="GO:0004519">
    <property type="term" value="F:endonuclease activity"/>
    <property type="evidence" value="ECO:0007669"/>
    <property type="project" value="InterPro"/>
</dbReference>
<accession>A0A0P7XDV3</accession>
<organism evidence="1 2">
    <name type="scientific">Algoriphagus marincola HL-49</name>
    <dbReference type="NCBI Taxonomy" id="1305737"/>
    <lineage>
        <taxon>Bacteria</taxon>
        <taxon>Pseudomonadati</taxon>
        <taxon>Bacteroidota</taxon>
        <taxon>Cytophagia</taxon>
        <taxon>Cytophagales</taxon>
        <taxon>Cyclobacteriaceae</taxon>
        <taxon>Algoriphagus</taxon>
    </lineage>
</organism>
<name>A0A0P7XDV3_9BACT</name>
<proteinExistence type="predicted"/>
<dbReference type="GO" id="GO:0110001">
    <property type="term" value="C:toxin-antitoxin complex"/>
    <property type="evidence" value="ECO:0007669"/>
    <property type="project" value="InterPro"/>
</dbReference>
<dbReference type="GO" id="GO:0003723">
    <property type="term" value="F:RNA binding"/>
    <property type="evidence" value="ECO:0007669"/>
    <property type="project" value="InterPro"/>
</dbReference>
<evidence type="ECO:0000313" key="2">
    <source>
        <dbReference type="Proteomes" id="UP000050421"/>
    </source>
</evidence>
<gene>
    <name evidence="1" type="ORF">HLUCCX10_12650</name>
</gene>
<reference evidence="1 2" key="1">
    <citation type="submission" date="2015-09" db="EMBL/GenBank/DDBJ databases">
        <title>Identification and resolution of microdiversity through metagenomic sequencing of parallel consortia.</title>
        <authorList>
            <person name="Nelson W.C."/>
            <person name="Romine M.F."/>
            <person name="Lindemann S.R."/>
        </authorList>
    </citation>
    <scope>NUCLEOTIDE SEQUENCE [LARGE SCALE GENOMIC DNA]</scope>
    <source>
        <strain evidence="1">HL-49</strain>
    </source>
</reference>
<dbReference type="PATRIC" id="fig|1305737.6.peg.3185"/>
<evidence type="ECO:0008006" key="3">
    <source>
        <dbReference type="Google" id="ProtNLM"/>
    </source>
</evidence>
<dbReference type="InterPro" id="IPR018669">
    <property type="entry name" value="Toxin_HigB"/>
</dbReference>